<evidence type="ECO:0000256" key="1">
    <source>
        <dbReference type="SAM" id="MobiDB-lite"/>
    </source>
</evidence>
<organism evidence="2 3">
    <name type="scientific">Pelobates cultripes</name>
    <name type="common">Western spadefoot toad</name>
    <dbReference type="NCBI Taxonomy" id="61616"/>
    <lineage>
        <taxon>Eukaryota</taxon>
        <taxon>Metazoa</taxon>
        <taxon>Chordata</taxon>
        <taxon>Craniata</taxon>
        <taxon>Vertebrata</taxon>
        <taxon>Euteleostomi</taxon>
        <taxon>Amphibia</taxon>
        <taxon>Batrachia</taxon>
        <taxon>Anura</taxon>
        <taxon>Pelobatoidea</taxon>
        <taxon>Pelobatidae</taxon>
        <taxon>Pelobates</taxon>
    </lineage>
</organism>
<feature type="compositionally biased region" description="Polar residues" evidence="1">
    <location>
        <begin position="1"/>
        <end position="16"/>
    </location>
</feature>
<protein>
    <submittedName>
        <fullName evidence="2">Uncharacterized protein</fullName>
    </submittedName>
</protein>
<keyword evidence="3" id="KW-1185">Reference proteome</keyword>
<gene>
    <name evidence="2" type="ORF">PECUL_23A009867</name>
</gene>
<sequence length="145" mass="16058">MDEFLSTPSAHSNTAASRHMNEESGPESPGTLVAETRCTSTQMEQITTSMFTKADVGALETSLKHTIRGEVTAIRQNVTALQGRVSALETAGERSNAPHGTPRDVVCMHSFRQKERIMNRAREHQTWHFRNANVSPLCPWRLSGP</sequence>
<name>A0AAD1VVE5_PELCU</name>
<evidence type="ECO:0000313" key="2">
    <source>
        <dbReference type="EMBL" id="CAH2274862.1"/>
    </source>
</evidence>
<reference evidence="2" key="1">
    <citation type="submission" date="2022-03" db="EMBL/GenBank/DDBJ databases">
        <authorList>
            <person name="Alioto T."/>
            <person name="Alioto T."/>
            <person name="Gomez Garrido J."/>
        </authorList>
    </citation>
    <scope>NUCLEOTIDE SEQUENCE</scope>
</reference>
<feature type="region of interest" description="Disordered" evidence="1">
    <location>
        <begin position="1"/>
        <end position="31"/>
    </location>
</feature>
<proteinExistence type="predicted"/>
<dbReference type="Gene3D" id="3.30.70.1820">
    <property type="entry name" value="L1 transposable element, RRM domain"/>
    <property type="match status" value="1"/>
</dbReference>
<evidence type="ECO:0000313" key="3">
    <source>
        <dbReference type="Proteomes" id="UP001295444"/>
    </source>
</evidence>
<dbReference type="Proteomes" id="UP001295444">
    <property type="component" value="Chromosome 03"/>
</dbReference>
<dbReference type="AlphaFoldDB" id="A0AAD1VVE5"/>
<dbReference type="EMBL" id="OW240914">
    <property type="protein sequence ID" value="CAH2274862.1"/>
    <property type="molecule type" value="Genomic_DNA"/>
</dbReference>
<accession>A0AAD1VVE5</accession>